<dbReference type="AlphaFoldDB" id="A0A852W3R4"/>
<keyword evidence="3" id="KW-0808">Transferase</keyword>
<gene>
    <name evidence="5" type="ORF">HDA37_000497</name>
</gene>
<dbReference type="SUPFAM" id="SSF53448">
    <property type="entry name" value="Nucleotide-diphospho-sugar transferases"/>
    <property type="match status" value="1"/>
</dbReference>
<dbReference type="InterPro" id="IPR050834">
    <property type="entry name" value="Glycosyltransf_2"/>
</dbReference>
<evidence type="ECO:0000259" key="4">
    <source>
        <dbReference type="Pfam" id="PF00535"/>
    </source>
</evidence>
<dbReference type="PANTHER" id="PTHR43685:SF5">
    <property type="entry name" value="GLYCOSYLTRANSFERASE EPSE-RELATED"/>
    <property type="match status" value="1"/>
</dbReference>
<feature type="domain" description="Glycosyltransferase 2-like" evidence="4">
    <location>
        <begin position="5"/>
        <end position="162"/>
    </location>
</feature>
<dbReference type="GO" id="GO:0016757">
    <property type="term" value="F:glycosyltransferase activity"/>
    <property type="evidence" value="ECO:0007669"/>
    <property type="project" value="UniProtKB-KW"/>
</dbReference>
<organism evidence="5 6">
    <name type="scientific">Pseudonocardia alni</name>
    <name type="common">Amycolata alni</name>
    <dbReference type="NCBI Taxonomy" id="33907"/>
    <lineage>
        <taxon>Bacteria</taxon>
        <taxon>Bacillati</taxon>
        <taxon>Actinomycetota</taxon>
        <taxon>Actinomycetes</taxon>
        <taxon>Pseudonocardiales</taxon>
        <taxon>Pseudonocardiaceae</taxon>
        <taxon>Pseudonocardia</taxon>
    </lineage>
</organism>
<accession>A0A852W3R4</accession>
<dbReference type="RefSeq" id="WP_179760075.1">
    <property type="nucleotide sequence ID" value="NZ_BAAAJZ010000011.1"/>
</dbReference>
<dbReference type="PANTHER" id="PTHR43685">
    <property type="entry name" value="GLYCOSYLTRANSFERASE"/>
    <property type="match status" value="1"/>
</dbReference>
<evidence type="ECO:0000313" key="5">
    <source>
        <dbReference type="EMBL" id="NYG00212.1"/>
    </source>
</evidence>
<dbReference type="Gene3D" id="3.90.550.10">
    <property type="entry name" value="Spore Coat Polysaccharide Biosynthesis Protein SpsA, Chain A"/>
    <property type="match status" value="1"/>
</dbReference>
<sequence length="284" mass="30224">MSRTSVVIATRNRAPELARTLDRLAALEPPPPVVVVDDASTDETPETVAARRGVELVRLPRRMGASGARNAGVARVGTPYVAFSDDDSWWAPGALAHAERALDGHPAVGLLAASVLVGPSQRPDPVNEELLGSPLGGAEPGPDVLGFLGCAAVVRVAAFRDVGGFDPLLRFGAEESLLAADLTAAGWRVCHHAGLVAHHHPSPHRMPHEDRVALEARNRLLIALMRRPWPRVGAEVGALAGRALGRPASRRALLSALCVAPRALTHRRVLPDRVERALTLLEQR</sequence>
<dbReference type="EMBL" id="JACCCZ010000001">
    <property type="protein sequence ID" value="NYG00212.1"/>
    <property type="molecule type" value="Genomic_DNA"/>
</dbReference>
<keyword evidence="2" id="KW-0328">Glycosyltransferase</keyword>
<evidence type="ECO:0000313" key="6">
    <source>
        <dbReference type="Proteomes" id="UP000549695"/>
    </source>
</evidence>
<evidence type="ECO:0000256" key="2">
    <source>
        <dbReference type="ARBA" id="ARBA00022676"/>
    </source>
</evidence>
<protein>
    <submittedName>
        <fullName evidence="5">Glycosyltransferase involved in cell wall biosynthesis</fullName>
    </submittedName>
</protein>
<dbReference type="InterPro" id="IPR001173">
    <property type="entry name" value="Glyco_trans_2-like"/>
</dbReference>
<evidence type="ECO:0000256" key="3">
    <source>
        <dbReference type="ARBA" id="ARBA00022679"/>
    </source>
</evidence>
<dbReference type="Proteomes" id="UP000549695">
    <property type="component" value="Unassembled WGS sequence"/>
</dbReference>
<dbReference type="GeneID" id="98050323"/>
<proteinExistence type="inferred from homology"/>
<dbReference type="InterPro" id="IPR029044">
    <property type="entry name" value="Nucleotide-diphossugar_trans"/>
</dbReference>
<dbReference type="Pfam" id="PF00535">
    <property type="entry name" value="Glycos_transf_2"/>
    <property type="match status" value="1"/>
</dbReference>
<evidence type="ECO:0000256" key="1">
    <source>
        <dbReference type="ARBA" id="ARBA00006739"/>
    </source>
</evidence>
<comment type="similarity">
    <text evidence="1">Belongs to the glycosyltransferase 2 family.</text>
</comment>
<comment type="caution">
    <text evidence="5">The sequence shown here is derived from an EMBL/GenBank/DDBJ whole genome shotgun (WGS) entry which is preliminary data.</text>
</comment>
<keyword evidence="6" id="KW-1185">Reference proteome</keyword>
<name>A0A852W3R4_PSEA5</name>
<reference evidence="5 6" key="1">
    <citation type="submission" date="2020-07" db="EMBL/GenBank/DDBJ databases">
        <title>Sequencing the genomes of 1000 actinobacteria strains.</title>
        <authorList>
            <person name="Klenk H.-P."/>
        </authorList>
    </citation>
    <scope>NUCLEOTIDE SEQUENCE [LARGE SCALE GENOMIC DNA]</scope>
    <source>
        <strain evidence="5 6">DSM 44749</strain>
    </source>
</reference>